<keyword evidence="5 8" id="KW-1133">Transmembrane helix</keyword>
<dbReference type="Proteomes" id="UP000192596">
    <property type="component" value="Unassembled WGS sequence"/>
</dbReference>
<feature type="transmembrane region" description="Helical" evidence="8">
    <location>
        <begin position="301"/>
        <end position="323"/>
    </location>
</feature>
<dbReference type="Pfam" id="PF06027">
    <property type="entry name" value="SLC35F"/>
    <property type="match status" value="1"/>
</dbReference>
<feature type="transmembrane region" description="Helical" evidence="8">
    <location>
        <begin position="116"/>
        <end position="136"/>
    </location>
</feature>
<evidence type="ECO:0000256" key="4">
    <source>
        <dbReference type="ARBA" id="ARBA00022692"/>
    </source>
</evidence>
<dbReference type="AlphaFoldDB" id="A0A1V8TI85"/>
<evidence type="ECO:0000256" key="3">
    <source>
        <dbReference type="ARBA" id="ARBA00022448"/>
    </source>
</evidence>
<feature type="compositionally biased region" description="Basic and acidic residues" evidence="7">
    <location>
        <begin position="1"/>
        <end position="15"/>
    </location>
</feature>
<dbReference type="PANTHER" id="PTHR14233:SF4">
    <property type="entry name" value="SOLUTE CARRIER FAMILY 35 MEMBER F2"/>
    <property type="match status" value="1"/>
</dbReference>
<sequence>MADHIASDAPIEHYSVRPKGTSASPTGSSGESSLAARNGNQHGAVEMLDSNSSHGAALNTDDLEAPKAGRFAFLKTKQFYLVLALSQALAIALTGTNTLSTLLSIAGTSIPAFQTLFNYILLTLIYTTWTIYKYGFGGWIKLIWKDGWRYFILAFFDVQGNYFTVLAYRYTTILSAQLINFWAIAVVVAISFFFLKVRYHVAQYIGILICCGGLGVLLGSDHITGSTNFGPALNAVKGDLFALLGASCYGFSNVFEEFLTSKRPLYEVLGQLSFWGMFIIGIQAAIFDREALANAVWGPKVAGYLVGYTLILALFYSFAPIVFRMASAAFFNIGLLTANFWGVAVGTSVFGYHIHWMYPIAFCLIIVGHFVYYFSEKGILGESKKPWLGENQERGVAGVGTARRRVERPEAVV</sequence>
<feature type="transmembrane region" description="Helical" evidence="8">
    <location>
        <begin position="79"/>
        <end position="96"/>
    </location>
</feature>
<feature type="transmembrane region" description="Helical" evidence="8">
    <location>
        <begin position="148"/>
        <end position="168"/>
    </location>
</feature>
<protein>
    <recommendedName>
        <fullName evidence="11">Solute carrier family 35 member</fullName>
    </recommendedName>
</protein>
<dbReference type="InterPro" id="IPR009262">
    <property type="entry name" value="SLC35_F1/F2/F6"/>
</dbReference>
<comment type="similarity">
    <text evidence="2">Belongs to the SLC35F solute transporter family.</text>
</comment>
<evidence type="ECO:0000256" key="8">
    <source>
        <dbReference type="SAM" id="Phobius"/>
    </source>
</evidence>
<dbReference type="InParanoid" id="A0A1V8TI85"/>
<dbReference type="EMBL" id="NAJO01000007">
    <property type="protein sequence ID" value="OQO10958.1"/>
    <property type="molecule type" value="Genomic_DNA"/>
</dbReference>
<gene>
    <name evidence="9" type="ORF">B0A48_05213</name>
</gene>
<reference evidence="10" key="1">
    <citation type="submission" date="2017-03" db="EMBL/GenBank/DDBJ databases">
        <title>Genomes of endolithic fungi from Antarctica.</title>
        <authorList>
            <person name="Coleine C."/>
            <person name="Masonjones S."/>
            <person name="Stajich J.E."/>
        </authorList>
    </citation>
    <scope>NUCLEOTIDE SEQUENCE [LARGE SCALE GENOMIC DNA]</scope>
    <source>
        <strain evidence="10">CCFEE 5527</strain>
    </source>
</reference>
<evidence type="ECO:0000256" key="5">
    <source>
        <dbReference type="ARBA" id="ARBA00022989"/>
    </source>
</evidence>
<proteinExistence type="inferred from homology"/>
<keyword evidence="6 8" id="KW-0472">Membrane</keyword>
<accession>A0A1V8TI85</accession>
<dbReference type="GO" id="GO:0016020">
    <property type="term" value="C:membrane"/>
    <property type="evidence" value="ECO:0007669"/>
    <property type="project" value="UniProtKB-SubCell"/>
</dbReference>
<keyword evidence="10" id="KW-1185">Reference proteome</keyword>
<dbReference type="InterPro" id="IPR052221">
    <property type="entry name" value="SLC35F_Transporter"/>
</dbReference>
<name>A0A1V8TI85_9PEZI</name>
<evidence type="ECO:0000256" key="1">
    <source>
        <dbReference type="ARBA" id="ARBA00004141"/>
    </source>
</evidence>
<feature type="region of interest" description="Disordered" evidence="7">
    <location>
        <begin position="1"/>
        <end position="36"/>
    </location>
</feature>
<dbReference type="OrthoDB" id="429955at2759"/>
<feature type="transmembrane region" description="Helical" evidence="8">
    <location>
        <begin position="174"/>
        <end position="194"/>
    </location>
</feature>
<evidence type="ECO:0000313" key="10">
    <source>
        <dbReference type="Proteomes" id="UP000192596"/>
    </source>
</evidence>
<evidence type="ECO:0008006" key="11">
    <source>
        <dbReference type="Google" id="ProtNLM"/>
    </source>
</evidence>
<evidence type="ECO:0000313" key="9">
    <source>
        <dbReference type="EMBL" id="OQO10958.1"/>
    </source>
</evidence>
<evidence type="ECO:0000256" key="7">
    <source>
        <dbReference type="SAM" id="MobiDB-lite"/>
    </source>
</evidence>
<dbReference type="InterPro" id="IPR037185">
    <property type="entry name" value="EmrE-like"/>
</dbReference>
<feature type="compositionally biased region" description="Low complexity" evidence="7">
    <location>
        <begin position="20"/>
        <end position="33"/>
    </location>
</feature>
<dbReference type="PANTHER" id="PTHR14233">
    <property type="entry name" value="DUF914-RELATED"/>
    <property type="match status" value="1"/>
</dbReference>
<keyword evidence="4 8" id="KW-0812">Transmembrane</keyword>
<keyword evidence="3" id="KW-0813">Transport</keyword>
<evidence type="ECO:0000256" key="2">
    <source>
        <dbReference type="ARBA" id="ARBA00007863"/>
    </source>
</evidence>
<dbReference type="SUPFAM" id="SSF103481">
    <property type="entry name" value="Multidrug resistance efflux transporter EmrE"/>
    <property type="match status" value="1"/>
</dbReference>
<comment type="subcellular location">
    <subcellularLocation>
        <location evidence="1">Membrane</location>
        <topology evidence="1">Multi-pass membrane protein</topology>
    </subcellularLocation>
</comment>
<feature type="transmembrane region" description="Helical" evidence="8">
    <location>
        <begin position="330"/>
        <end position="350"/>
    </location>
</feature>
<dbReference type="GO" id="GO:0022857">
    <property type="term" value="F:transmembrane transporter activity"/>
    <property type="evidence" value="ECO:0007669"/>
    <property type="project" value="InterPro"/>
</dbReference>
<feature type="transmembrane region" description="Helical" evidence="8">
    <location>
        <begin position="268"/>
        <end position="286"/>
    </location>
</feature>
<feature type="transmembrane region" description="Helical" evidence="8">
    <location>
        <begin position="356"/>
        <end position="375"/>
    </location>
</feature>
<evidence type="ECO:0000256" key="6">
    <source>
        <dbReference type="ARBA" id="ARBA00023136"/>
    </source>
</evidence>
<comment type="caution">
    <text evidence="9">The sequence shown here is derived from an EMBL/GenBank/DDBJ whole genome shotgun (WGS) entry which is preliminary data.</text>
</comment>
<feature type="transmembrane region" description="Helical" evidence="8">
    <location>
        <begin position="240"/>
        <end position="256"/>
    </location>
</feature>
<feature type="transmembrane region" description="Helical" evidence="8">
    <location>
        <begin position="201"/>
        <end position="220"/>
    </location>
</feature>
<dbReference type="STRING" id="1507870.A0A1V8TI85"/>
<organism evidence="9 10">
    <name type="scientific">Cryoendolithus antarcticus</name>
    <dbReference type="NCBI Taxonomy" id="1507870"/>
    <lineage>
        <taxon>Eukaryota</taxon>
        <taxon>Fungi</taxon>
        <taxon>Dikarya</taxon>
        <taxon>Ascomycota</taxon>
        <taxon>Pezizomycotina</taxon>
        <taxon>Dothideomycetes</taxon>
        <taxon>Dothideomycetidae</taxon>
        <taxon>Cladosporiales</taxon>
        <taxon>Cladosporiaceae</taxon>
        <taxon>Cryoendolithus</taxon>
    </lineage>
</organism>